<evidence type="ECO:0000259" key="2">
    <source>
        <dbReference type="Pfam" id="PF05649"/>
    </source>
</evidence>
<dbReference type="InterPro" id="IPR000718">
    <property type="entry name" value="Peptidase_M13"/>
</dbReference>
<dbReference type="GO" id="GO:0004222">
    <property type="term" value="F:metalloendopeptidase activity"/>
    <property type="evidence" value="ECO:0007669"/>
    <property type="project" value="InterPro"/>
</dbReference>
<dbReference type="Gene3D" id="1.10.1380.10">
    <property type="entry name" value="Neutral endopeptidase , domain2"/>
    <property type="match status" value="1"/>
</dbReference>
<dbReference type="OrthoDB" id="6475849at2759"/>
<feature type="domain" description="Peptidase M13 N-terminal" evidence="2">
    <location>
        <begin position="1"/>
        <end position="104"/>
    </location>
</feature>
<dbReference type="InterPro" id="IPR042089">
    <property type="entry name" value="Peptidase_M13_dom_2"/>
</dbReference>
<evidence type="ECO:0000313" key="3">
    <source>
        <dbReference type="EMBL" id="KIH68186.1"/>
    </source>
</evidence>
<proteinExistence type="inferred from homology"/>
<dbReference type="SUPFAM" id="SSF55486">
    <property type="entry name" value="Metalloproteases ('zincins'), catalytic domain"/>
    <property type="match status" value="1"/>
</dbReference>
<dbReference type="InterPro" id="IPR008753">
    <property type="entry name" value="Peptidase_M13_N"/>
</dbReference>
<dbReference type="GO" id="GO:0005886">
    <property type="term" value="C:plasma membrane"/>
    <property type="evidence" value="ECO:0007669"/>
    <property type="project" value="TreeGrafter"/>
</dbReference>
<gene>
    <name evidence="3" type="ORF">ANCDUO_01481</name>
</gene>
<evidence type="ECO:0000313" key="4">
    <source>
        <dbReference type="Proteomes" id="UP000054047"/>
    </source>
</evidence>
<dbReference type="AlphaFoldDB" id="A0A0C2HF46"/>
<reference evidence="3 4" key="1">
    <citation type="submission" date="2013-12" db="EMBL/GenBank/DDBJ databases">
        <title>Draft genome of the parsitic nematode Ancylostoma duodenale.</title>
        <authorList>
            <person name="Mitreva M."/>
        </authorList>
    </citation>
    <scope>NUCLEOTIDE SEQUENCE [LARGE SCALE GENOMIC DNA]</scope>
    <source>
        <strain evidence="3 4">Zhejiang</strain>
    </source>
</reference>
<accession>A0A0C2HF46</accession>
<dbReference type="PANTHER" id="PTHR11733:SF237">
    <property type="entry name" value="NEPRILYSIN-LIKE 4"/>
    <property type="match status" value="1"/>
</dbReference>
<name>A0A0C2HF46_9BILA</name>
<keyword evidence="4" id="KW-1185">Reference proteome</keyword>
<dbReference type="Proteomes" id="UP000054047">
    <property type="component" value="Unassembled WGS sequence"/>
</dbReference>
<dbReference type="GO" id="GO:0016485">
    <property type="term" value="P:protein processing"/>
    <property type="evidence" value="ECO:0007669"/>
    <property type="project" value="TreeGrafter"/>
</dbReference>
<protein>
    <recommendedName>
        <fullName evidence="2">Peptidase M13 N-terminal domain-containing protein</fullName>
    </recommendedName>
</protein>
<dbReference type="EMBL" id="KN726446">
    <property type="protein sequence ID" value="KIH68186.1"/>
    <property type="molecule type" value="Genomic_DNA"/>
</dbReference>
<dbReference type="PANTHER" id="PTHR11733">
    <property type="entry name" value="ZINC METALLOPROTEASE FAMILY M13 NEPRILYSIN-RELATED"/>
    <property type="match status" value="1"/>
</dbReference>
<comment type="similarity">
    <text evidence="1">Belongs to the peptidase M13 family.</text>
</comment>
<evidence type="ECO:0000256" key="1">
    <source>
        <dbReference type="ARBA" id="ARBA00007357"/>
    </source>
</evidence>
<organism evidence="3 4">
    <name type="scientific">Ancylostoma duodenale</name>
    <dbReference type="NCBI Taxonomy" id="51022"/>
    <lineage>
        <taxon>Eukaryota</taxon>
        <taxon>Metazoa</taxon>
        <taxon>Ecdysozoa</taxon>
        <taxon>Nematoda</taxon>
        <taxon>Chromadorea</taxon>
        <taxon>Rhabditida</taxon>
        <taxon>Rhabditina</taxon>
        <taxon>Rhabditomorpha</taxon>
        <taxon>Strongyloidea</taxon>
        <taxon>Ancylostomatidae</taxon>
        <taxon>Ancylostomatinae</taxon>
        <taxon>Ancylostoma</taxon>
    </lineage>
</organism>
<dbReference type="PROSITE" id="PS51885">
    <property type="entry name" value="NEPRILYSIN"/>
    <property type="match status" value="1"/>
</dbReference>
<dbReference type="Pfam" id="PF05649">
    <property type="entry name" value="Peptidase_M13_N"/>
    <property type="match status" value="1"/>
</dbReference>
<dbReference type="MEROPS" id="M13.013"/>
<sequence>MYGKKQKAPRWKDCTSNTMHRMQYAVGAMYVRKAFDQVLPSAPLAYLHGFNLSIQASKNVTLEMIDDLQQEFREMVLNNDWMDAKTKATALDKAKQMLRQIAYPDFILDDDKLDDHYSGVGDIP</sequence>